<dbReference type="EMBL" id="CABVMM010000015">
    <property type="protein sequence ID" value="VVV02109.1"/>
    <property type="molecule type" value="Genomic_DNA"/>
</dbReference>
<name>A0AC61YCI6_9FLAO</name>
<proteinExistence type="predicted"/>
<evidence type="ECO:0000313" key="1">
    <source>
        <dbReference type="EMBL" id="VVV02109.1"/>
    </source>
</evidence>
<keyword evidence="2" id="KW-1185">Reference proteome</keyword>
<organism evidence="1 2">
    <name type="scientific">Mesonia oceanica</name>
    <dbReference type="NCBI Taxonomy" id="2687242"/>
    <lineage>
        <taxon>Bacteria</taxon>
        <taxon>Pseudomonadati</taxon>
        <taxon>Bacteroidota</taxon>
        <taxon>Flavobacteriia</taxon>
        <taxon>Flavobacteriales</taxon>
        <taxon>Flavobacteriaceae</taxon>
        <taxon>Mesonia</taxon>
    </lineage>
</organism>
<comment type="caution">
    <text evidence="1">The sequence shown here is derived from an EMBL/GenBank/DDBJ whole genome shotgun (WGS) entry which is preliminary data.</text>
</comment>
<gene>
    <name evidence="1" type="primary">tsaE</name>
    <name evidence="1" type="ORF">FVB9532_03405</name>
</gene>
<dbReference type="Proteomes" id="UP000356253">
    <property type="component" value="Unassembled WGS sequence"/>
</dbReference>
<reference evidence="1" key="1">
    <citation type="submission" date="2019-09" db="EMBL/GenBank/DDBJ databases">
        <authorList>
            <person name="Rodrigo-Torres L."/>
            <person name="Arahal R. D."/>
            <person name="Lucena T."/>
        </authorList>
    </citation>
    <scope>NUCLEOTIDE SEQUENCE</scope>
    <source>
        <strain evidence="1">ISS653</strain>
    </source>
</reference>
<sequence>MMEITYNIEELPKIAQKIIEVSSSKTLLFYGEMGAGKTTLIKELVKQLGSSDRVSSPTFSLVNEYLINNSYIYHFDFHRINHEEEAYDIGFEEYLDNNNWIFIEWPEKIKNLLPQNKTTISIIKKSDKTRKISISTQKQNVKTKTHS</sequence>
<accession>A0AC61YCI6</accession>
<protein>
    <submittedName>
        <fullName evidence="1">tRNA threonylcarbamoyladenosine biosynthesis protein TsaE</fullName>
    </submittedName>
</protein>
<evidence type="ECO:0000313" key="2">
    <source>
        <dbReference type="Proteomes" id="UP000356253"/>
    </source>
</evidence>